<evidence type="ECO:0000313" key="1">
    <source>
        <dbReference type="EMBL" id="CAI9572243.1"/>
    </source>
</evidence>
<reference evidence="1" key="1">
    <citation type="submission" date="2023-05" db="EMBL/GenBank/DDBJ databases">
        <authorList>
            <person name="Stuckert A."/>
        </authorList>
    </citation>
    <scope>NUCLEOTIDE SEQUENCE</scope>
</reference>
<organism evidence="1 2">
    <name type="scientific">Staurois parvus</name>
    <dbReference type="NCBI Taxonomy" id="386267"/>
    <lineage>
        <taxon>Eukaryota</taxon>
        <taxon>Metazoa</taxon>
        <taxon>Chordata</taxon>
        <taxon>Craniata</taxon>
        <taxon>Vertebrata</taxon>
        <taxon>Euteleostomi</taxon>
        <taxon>Amphibia</taxon>
        <taxon>Batrachia</taxon>
        <taxon>Anura</taxon>
        <taxon>Neobatrachia</taxon>
        <taxon>Ranoidea</taxon>
        <taxon>Ranidae</taxon>
        <taxon>Staurois</taxon>
    </lineage>
</organism>
<accession>A0ABN9DI06</accession>
<feature type="non-terminal residue" evidence="1">
    <location>
        <position position="1"/>
    </location>
</feature>
<dbReference type="Proteomes" id="UP001162483">
    <property type="component" value="Unassembled WGS sequence"/>
</dbReference>
<protein>
    <submittedName>
        <fullName evidence="1">Uncharacterized protein</fullName>
    </submittedName>
</protein>
<sequence>AGILTLGGTDLVSLTSPLTPIQCSVLIKRTDTVLMALDRKGLTCGAIKGLTVCCFTVSVFCCKHTALYGSAMQSHTKQCAGADGRDLYCLHTGLFAVGDTWLSLGAGE</sequence>
<gene>
    <name evidence="1" type="ORF">SPARVUS_LOCUS7406669</name>
</gene>
<name>A0ABN9DI06_9NEOB</name>
<keyword evidence="2" id="KW-1185">Reference proteome</keyword>
<dbReference type="EMBL" id="CATNWA010014477">
    <property type="protein sequence ID" value="CAI9572243.1"/>
    <property type="molecule type" value="Genomic_DNA"/>
</dbReference>
<evidence type="ECO:0000313" key="2">
    <source>
        <dbReference type="Proteomes" id="UP001162483"/>
    </source>
</evidence>
<proteinExistence type="predicted"/>
<comment type="caution">
    <text evidence="1">The sequence shown here is derived from an EMBL/GenBank/DDBJ whole genome shotgun (WGS) entry which is preliminary data.</text>
</comment>